<dbReference type="PANTHER" id="PTHR42110">
    <property type="entry name" value="L-ASPARAGINASE, PUTATIVE (AFU_ORTHOLOGUE AFUA_3G11890)-RELATED"/>
    <property type="match status" value="1"/>
</dbReference>
<dbReference type="EMBL" id="CP146069">
    <property type="protein sequence ID" value="WWR47221.1"/>
    <property type="molecule type" value="Genomic_DNA"/>
</dbReference>
<reference evidence="1 2" key="1">
    <citation type="submission" date="2023-10" db="EMBL/GenBank/DDBJ databases">
        <title>Roseovarius strain S88 nov., isolated from a marine algae.</title>
        <authorList>
            <person name="Lee M.W."/>
            <person name="Lee J.K."/>
            <person name="Kim J.M."/>
            <person name="Choi D.G."/>
            <person name="Baek J.H."/>
            <person name="Bayburt H."/>
            <person name="Jung J.J."/>
            <person name="Han D.M."/>
            <person name="Jeon C.O."/>
        </authorList>
    </citation>
    <scope>NUCLEOTIDE SEQUENCE [LARGE SCALE GENOMIC DNA]</scope>
    <source>
        <strain evidence="1 2">S88</strain>
    </source>
</reference>
<proteinExistence type="predicted"/>
<dbReference type="InterPro" id="IPR010349">
    <property type="entry name" value="Asparaginase_II"/>
</dbReference>
<accession>A0ABZ2HMP2</accession>
<dbReference type="Proteomes" id="UP001364156">
    <property type="component" value="Chromosome"/>
</dbReference>
<dbReference type="RefSeq" id="WP_338550053.1">
    <property type="nucleotide sequence ID" value="NZ_CP146069.1"/>
</dbReference>
<sequence length="332" mass="35654">MSTPVPLTEIWRGQIIESLHYGHALICDEKGEIVECWGDPDAVVYPRSSAKMIQALPLIESGAADAFGLTTEHLALACASHQGAAVHTDRVRDWITGLGYIDNDFRCGPQMPQDRAAFNELIKTDGSPCQVHNNCSGKHAGFMTVSKHLGGGADYIDPDHPAQKACFAAFEEVTGEPSPGFAPDGCSAPNSITTMRGMGRAMGWFASAVEGKDSRHTAAVRLVQAMIEHPLLVAGEKRACTELMRACSEPVALKTGAEGYFVAIAPTRKRGIALKITDGSTRAANCTIAALLVRIGVLDPEHPSSRRFMNAPIRNRRKIEIGQIKPVDALLS</sequence>
<gene>
    <name evidence="1" type="ORF">RZ517_03275</name>
</gene>
<evidence type="ECO:0000313" key="2">
    <source>
        <dbReference type="Proteomes" id="UP001364156"/>
    </source>
</evidence>
<protein>
    <submittedName>
        <fullName evidence="1">Asparaginase</fullName>
    </submittedName>
</protein>
<dbReference type="PANTHER" id="PTHR42110:SF1">
    <property type="entry name" value="L-ASPARAGINASE, PUTATIVE (AFU_ORTHOLOGUE AFUA_3G11890)-RELATED"/>
    <property type="match status" value="1"/>
</dbReference>
<dbReference type="Pfam" id="PF06089">
    <property type="entry name" value="Asparaginase_II"/>
    <property type="match status" value="1"/>
</dbReference>
<name>A0ABZ2HMP2_9RHOB</name>
<evidence type="ECO:0000313" key="1">
    <source>
        <dbReference type="EMBL" id="WWR47221.1"/>
    </source>
</evidence>
<organism evidence="1 2">
    <name type="scientific">Roseovarius phycicola</name>
    <dbReference type="NCBI Taxonomy" id="3080976"/>
    <lineage>
        <taxon>Bacteria</taxon>
        <taxon>Pseudomonadati</taxon>
        <taxon>Pseudomonadota</taxon>
        <taxon>Alphaproteobacteria</taxon>
        <taxon>Rhodobacterales</taxon>
        <taxon>Roseobacteraceae</taxon>
        <taxon>Roseovarius</taxon>
    </lineage>
</organism>
<keyword evidence="2" id="KW-1185">Reference proteome</keyword>